<dbReference type="InterPro" id="IPR005835">
    <property type="entry name" value="NTP_transferase_dom"/>
</dbReference>
<dbReference type="InterPro" id="IPR011004">
    <property type="entry name" value="Trimer_LpxA-like_sf"/>
</dbReference>
<gene>
    <name evidence="2" type="ORF">S01H4_59048</name>
</gene>
<protein>
    <recommendedName>
        <fullName evidence="1">Nucleotidyl transferase domain-containing protein</fullName>
    </recommendedName>
</protein>
<proteinExistence type="predicted"/>
<name>X1CCX2_9ZZZZ</name>
<dbReference type="AlphaFoldDB" id="X1CCX2"/>
<dbReference type="InterPro" id="IPR029044">
    <property type="entry name" value="Nucleotide-diphossugar_trans"/>
</dbReference>
<dbReference type="SUPFAM" id="SSF51161">
    <property type="entry name" value="Trimeric LpxA-like enzymes"/>
    <property type="match status" value="1"/>
</dbReference>
<feature type="domain" description="Nucleotidyl transferase" evidence="1">
    <location>
        <begin position="2"/>
        <end position="44"/>
    </location>
</feature>
<sequence length="164" mass="18127">ELEITDAIQKLLEMGKRIRSHILQGWWLDIGSNDGLIEANRVVLDAFLKRDIKGEVDSQSRIVGRVQIGEGTKIESSLVQGPVFIAANCRIKNSVIQPFTNIRAGTVVEDSSLEHSVILENCQILKIQHLADSVIGRNTVLAGQGKSPEKIRLFIGDDCKVELE</sequence>
<feature type="non-terminal residue" evidence="2">
    <location>
        <position position="1"/>
    </location>
</feature>
<dbReference type="PANTHER" id="PTHR42883">
    <property type="entry name" value="GLUCOSE-1-PHOSPHATE THYMIDYLTRANSFERASE"/>
    <property type="match status" value="1"/>
</dbReference>
<organism evidence="2">
    <name type="scientific">marine sediment metagenome</name>
    <dbReference type="NCBI Taxonomy" id="412755"/>
    <lineage>
        <taxon>unclassified sequences</taxon>
        <taxon>metagenomes</taxon>
        <taxon>ecological metagenomes</taxon>
    </lineage>
</organism>
<dbReference type="Pfam" id="PF00483">
    <property type="entry name" value="NTP_transferase"/>
    <property type="match status" value="1"/>
</dbReference>
<dbReference type="PANTHER" id="PTHR42883:SF2">
    <property type="entry name" value="THYMIDYLYLTRANSFERASE"/>
    <property type="match status" value="1"/>
</dbReference>
<dbReference type="Gene3D" id="2.160.10.10">
    <property type="entry name" value="Hexapeptide repeat proteins"/>
    <property type="match status" value="1"/>
</dbReference>
<dbReference type="EMBL" id="BART01034571">
    <property type="protein sequence ID" value="GAH06101.1"/>
    <property type="molecule type" value="Genomic_DNA"/>
</dbReference>
<reference evidence="2" key="1">
    <citation type="journal article" date="2014" name="Front. Microbiol.">
        <title>High frequency of phylogenetically diverse reductive dehalogenase-homologous genes in deep subseafloor sedimentary metagenomes.</title>
        <authorList>
            <person name="Kawai M."/>
            <person name="Futagami T."/>
            <person name="Toyoda A."/>
            <person name="Takaki Y."/>
            <person name="Nishi S."/>
            <person name="Hori S."/>
            <person name="Arai W."/>
            <person name="Tsubouchi T."/>
            <person name="Morono Y."/>
            <person name="Uchiyama I."/>
            <person name="Ito T."/>
            <person name="Fujiyama A."/>
            <person name="Inagaki F."/>
            <person name="Takami H."/>
        </authorList>
    </citation>
    <scope>NUCLEOTIDE SEQUENCE</scope>
    <source>
        <strain evidence="2">Expedition CK06-06</strain>
    </source>
</reference>
<comment type="caution">
    <text evidence="2">The sequence shown here is derived from an EMBL/GenBank/DDBJ whole genome shotgun (WGS) entry which is preliminary data.</text>
</comment>
<accession>X1CCX2</accession>
<dbReference type="Gene3D" id="3.90.550.10">
    <property type="entry name" value="Spore Coat Polysaccharide Biosynthesis Protein SpsA, Chain A"/>
    <property type="match status" value="1"/>
</dbReference>
<evidence type="ECO:0000259" key="1">
    <source>
        <dbReference type="Pfam" id="PF00483"/>
    </source>
</evidence>
<evidence type="ECO:0000313" key="2">
    <source>
        <dbReference type="EMBL" id="GAH06101.1"/>
    </source>
</evidence>